<dbReference type="EMBL" id="BAABHJ010000017">
    <property type="protein sequence ID" value="GAA4611440.1"/>
    <property type="molecule type" value="Genomic_DNA"/>
</dbReference>
<dbReference type="PROSITE" id="PS51175">
    <property type="entry name" value="CBM6"/>
    <property type="match status" value="2"/>
</dbReference>
<dbReference type="InterPro" id="IPR048395">
    <property type="entry name" value="Glyco_hydro_31_C"/>
</dbReference>
<evidence type="ECO:0000256" key="3">
    <source>
        <dbReference type="RuleBase" id="RU361185"/>
    </source>
</evidence>
<dbReference type="CDD" id="cd04083">
    <property type="entry name" value="CBM35_Lmo2446-like"/>
    <property type="match status" value="2"/>
</dbReference>
<evidence type="ECO:0000313" key="6">
    <source>
        <dbReference type="EMBL" id="GAA4611440.1"/>
    </source>
</evidence>
<feature type="domain" description="CBM6" evidence="5">
    <location>
        <begin position="298"/>
        <end position="424"/>
    </location>
</feature>
<dbReference type="Pfam" id="PF17137">
    <property type="entry name" value="DUF5110"/>
    <property type="match status" value="1"/>
</dbReference>
<evidence type="ECO:0000256" key="1">
    <source>
        <dbReference type="ARBA" id="ARBA00007806"/>
    </source>
</evidence>
<proteinExistence type="inferred from homology"/>
<comment type="similarity">
    <text evidence="1 3">Belongs to the glycosyl hydrolase 31 family.</text>
</comment>
<dbReference type="Gene3D" id="2.60.40.1180">
    <property type="entry name" value="Golgi alpha-mannosidase II"/>
    <property type="match status" value="2"/>
</dbReference>
<dbReference type="InterPro" id="IPR017853">
    <property type="entry name" value="GH"/>
</dbReference>
<dbReference type="SMART" id="SM00606">
    <property type="entry name" value="CBD_IV"/>
    <property type="match status" value="1"/>
</dbReference>
<comment type="caution">
    <text evidence="6">The sequence shown here is derived from an EMBL/GenBank/DDBJ whole genome shotgun (WGS) entry which is preliminary data.</text>
</comment>
<dbReference type="InterPro" id="IPR005084">
    <property type="entry name" value="CBM6"/>
</dbReference>
<dbReference type="Proteomes" id="UP001500212">
    <property type="component" value="Unassembled WGS sequence"/>
</dbReference>
<organism evidence="6 7">
    <name type="scientific">Actinoallomurus liliacearum</name>
    <dbReference type="NCBI Taxonomy" id="1080073"/>
    <lineage>
        <taxon>Bacteria</taxon>
        <taxon>Bacillati</taxon>
        <taxon>Actinomycetota</taxon>
        <taxon>Actinomycetes</taxon>
        <taxon>Streptosporangiales</taxon>
        <taxon>Thermomonosporaceae</taxon>
        <taxon>Actinoallomurus</taxon>
    </lineage>
</organism>
<feature type="signal peptide" evidence="4">
    <location>
        <begin position="1"/>
        <end position="34"/>
    </location>
</feature>
<reference evidence="7" key="1">
    <citation type="journal article" date="2019" name="Int. J. Syst. Evol. Microbiol.">
        <title>The Global Catalogue of Microorganisms (GCM) 10K type strain sequencing project: providing services to taxonomists for standard genome sequencing and annotation.</title>
        <authorList>
            <consortium name="The Broad Institute Genomics Platform"/>
            <consortium name="The Broad Institute Genome Sequencing Center for Infectious Disease"/>
            <person name="Wu L."/>
            <person name="Ma J."/>
        </authorList>
    </citation>
    <scope>NUCLEOTIDE SEQUENCE [LARGE SCALE GENOMIC DNA]</scope>
    <source>
        <strain evidence="7">JCM 17938</strain>
    </source>
</reference>
<dbReference type="InterPro" id="IPR006584">
    <property type="entry name" value="Cellulose-bd_IV"/>
</dbReference>
<dbReference type="PANTHER" id="PTHR43863:SF2">
    <property type="entry name" value="MALTASE-GLUCOAMYLASE"/>
    <property type="match status" value="1"/>
</dbReference>
<dbReference type="GO" id="GO:0016787">
    <property type="term" value="F:hydrolase activity"/>
    <property type="evidence" value="ECO:0007669"/>
    <property type="project" value="UniProtKB-KW"/>
</dbReference>
<dbReference type="SUPFAM" id="SSF49785">
    <property type="entry name" value="Galactose-binding domain-like"/>
    <property type="match status" value="2"/>
</dbReference>
<dbReference type="Gene3D" id="3.20.20.80">
    <property type="entry name" value="Glycosidases"/>
    <property type="match status" value="1"/>
</dbReference>
<dbReference type="InterPro" id="IPR008979">
    <property type="entry name" value="Galactose-bd-like_sf"/>
</dbReference>
<gene>
    <name evidence="6" type="ORF">GCM10023195_48430</name>
</gene>
<evidence type="ECO:0000256" key="2">
    <source>
        <dbReference type="ARBA" id="ARBA00022729"/>
    </source>
</evidence>
<dbReference type="SUPFAM" id="SSF51445">
    <property type="entry name" value="(Trans)glycosidases"/>
    <property type="match status" value="1"/>
</dbReference>
<dbReference type="RefSeq" id="WP_345358622.1">
    <property type="nucleotide sequence ID" value="NZ_BAABHJ010000017.1"/>
</dbReference>
<dbReference type="Pfam" id="PF01055">
    <property type="entry name" value="Glyco_hydro_31_2nd"/>
    <property type="match status" value="1"/>
</dbReference>
<keyword evidence="7" id="KW-1185">Reference proteome</keyword>
<dbReference type="Pfam" id="PF03422">
    <property type="entry name" value="CBM_6"/>
    <property type="match status" value="1"/>
</dbReference>
<dbReference type="InterPro" id="IPR033403">
    <property type="entry name" value="DUF5110"/>
</dbReference>
<dbReference type="SUPFAM" id="SSF51011">
    <property type="entry name" value="Glycosyl hydrolase domain"/>
    <property type="match status" value="1"/>
</dbReference>
<keyword evidence="3" id="KW-0326">Glycosidase</keyword>
<evidence type="ECO:0000259" key="5">
    <source>
        <dbReference type="PROSITE" id="PS51175"/>
    </source>
</evidence>
<feature type="chain" id="PRO_5045549381" evidence="4">
    <location>
        <begin position="35"/>
        <end position="1065"/>
    </location>
</feature>
<dbReference type="InterPro" id="IPR051816">
    <property type="entry name" value="Glycosyl_Hydrolase_31"/>
</dbReference>
<keyword evidence="3 6" id="KW-0378">Hydrolase</keyword>
<dbReference type="InterPro" id="IPR000322">
    <property type="entry name" value="Glyco_hydro_31_TIM"/>
</dbReference>
<name>A0ABP8TQN7_9ACTN</name>
<evidence type="ECO:0000313" key="7">
    <source>
        <dbReference type="Proteomes" id="UP001500212"/>
    </source>
</evidence>
<sequence length="1065" mass="112790">MRRRTGPGSKTVRAGLALAGVAGLVVAGSPPATASPAGQRADRHAVRSGDARFEVLSPTLIRMEYAGDGAFTDAATFNAVGRDGFGRTPYTKKVEDGWLTIDTGPVKLRYKVGSGPFTADNVSVQVRAADQKVIAHPTFPGAVTCATDTLCEAERGLLQGVSVASDHTGFTGTGFAAGFESTGASLAYTLDVPKDGTYDVRLRYANSQGGDGKTTTRTLSAAVDGGTPATLTMPTTANWDTWAFTSAPGLHLSAGRHTLVISRTANDSGDVNIDSLALTAPGAPYPTTVPSAVCDYGTVCEAEAGVLAGGAKLAADHNGHSGDGFVAGLERAGASDTVTVRNVPADGSYGLQVRYSNGGGTSRTISTAVNGGTATTANLAPTADWDSWSTAVIPVTLTKGTDTIALGCPTADSCHVNLDTVAVAPASSAVLPAHSPLGGYRRGLDGVNGSAVTTPGLLYRDGWYLLDDTPSAIFDPETRTVHARPGHDGKSYQDGYLFGYGQDYKQGLTDLKTLTGPSELLPRWTYGIWFSEYYDFSAADYQNDLLPKFRSEGVPLDVLVTDTDYKAPTDWNGWQIDSNKFPDPAAFFAWEHAQGLHSALNIHPSIQSGDPAYAQAQATAKNKLTPSNCQAPSGQTCYTFDWGDPDQLAAYFGAHKKTEQQGNDLWWLDWCCDGSQSSLAGVTPDAWINQQYADDTAKRVGRGFAFSRAYSSLQASGYSGQAPVPTGPWADKRTTVHFTGDTASSWGTLKYEVGYTPGESAATGLSAVSHDIGGFNGPSKLADDLYVRWVQMAAFQPILRLHSNHSARLPWQYGDQARTAADKFLNLRENLVPYSYTLAKETADTGVPVVRATYLEYPDEQGAYDAAAREYFYGSDVLVAPATSPGATATTSVWFPPGQWTDYFTGKTYSGPGTRDVTTDWNSMPVFVKAGGILPTRTDDVTNDVQNPLSKVTVNVAGGADGSFPLYEDDGHSTGPHASATTTLRYTERGGDHALLIGPARGRFPGQVARRQWTAVFSTAARPTAVRVDGRPVAQGNWAYDGEQGTLTVTVPARPIGTATRIDYR</sequence>
<dbReference type="Pfam" id="PF21365">
    <property type="entry name" value="Glyco_hydro_31_3rd"/>
    <property type="match status" value="1"/>
</dbReference>
<dbReference type="InterPro" id="IPR013780">
    <property type="entry name" value="Glyco_hydro_b"/>
</dbReference>
<dbReference type="PANTHER" id="PTHR43863">
    <property type="entry name" value="HYDROLASE, PUTATIVE (AFU_ORTHOLOGUE AFUA_1G03140)-RELATED"/>
    <property type="match status" value="1"/>
</dbReference>
<keyword evidence="2 4" id="KW-0732">Signal</keyword>
<dbReference type="Gene3D" id="2.60.120.260">
    <property type="entry name" value="Galactose-binding domain-like"/>
    <property type="match status" value="2"/>
</dbReference>
<accession>A0ABP8TQN7</accession>
<evidence type="ECO:0000256" key="4">
    <source>
        <dbReference type="SAM" id="SignalP"/>
    </source>
</evidence>
<protein>
    <submittedName>
        <fullName evidence="6">Glycoside hydrolase family 31 protein</fullName>
    </submittedName>
</protein>
<feature type="domain" description="CBM6" evidence="5">
    <location>
        <begin position="149"/>
        <end position="279"/>
    </location>
</feature>
<dbReference type="Pfam" id="PF16990">
    <property type="entry name" value="CBM_35"/>
    <property type="match status" value="1"/>
</dbReference>